<dbReference type="PROSITE" id="PS00041">
    <property type="entry name" value="HTH_ARAC_FAMILY_1"/>
    <property type="match status" value="1"/>
</dbReference>
<dbReference type="eggNOG" id="COG4977">
    <property type="taxonomic scope" value="Bacteria"/>
</dbReference>
<evidence type="ECO:0000256" key="1">
    <source>
        <dbReference type="ARBA" id="ARBA00023015"/>
    </source>
</evidence>
<dbReference type="InterPro" id="IPR018060">
    <property type="entry name" value="HTH_AraC"/>
</dbReference>
<proteinExistence type="predicted"/>
<comment type="caution">
    <text evidence="5">The sequence shown here is derived from an EMBL/GenBank/DDBJ whole genome shotgun (WGS) entry which is preliminary data.</text>
</comment>
<keyword evidence="2" id="KW-0238">DNA-binding</keyword>
<dbReference type="Proteomes" id="UP000004947">
    <property type="component" value="Unassembled WGS sequence"/>
</dbReference>
<reference evidence="5 6" key="1">
    <citation type="journal article" date="2010" name="J. Bacteriol.">
        <title>Genome sequence of Lentisphaera araneosa HTCC2155T, the type species of the order Lentisphaerales in the phylum Lentisphaerae.</title>
        <authorList>
            <person name="Thrash J.C."/>
            <person name="Cho J.C."/>
            <person name="Vergin K.L."/>
            <person name="Morris R.M."/>
            <person name="Giovannoni S.J."/>
        </authorList>
    </citation>
    <scope>NUCLEOTIDE SEQUENCE [LARGE SCALE GENOMIC DNA]</scope>
    <source>
        <strain evidence="5 6">HTCC2155</strain>
    </source>
</reference>
<dbReference type="Gene3D" id="1.10.10.60">
    <property type="entry name" value="Homeodomain-like"/>
    <property type="match status" value="2"/>
</dbReference>
<dbReference type="InterPro" id="IPR009057">
    <property type="entry name" value="Homeodomain-like_sf"/>
</dbReference>
<evidence type="ECO:0000259" key="4">
    <source>
        <dbReference type="PROSITE" id="PS01124"/>
    </source>
</evidence>
<evidence type="ECO:0000256" key="3">
    <source>
        <dbReference type="ARBA" id="ARBA00023163"/>
    </source>
</evidence>
<dbReference type="GO" id="GO:0003700">
    <property type="term" value="F:DNA-binding transcription factor activity"/>
    <property type="evidence" value="ECO:0007669"/>
    <property type="project" value="InterPro"/>
</dbReference>
<protein>
    <submittedName>
        <fullName evidence="5">Transcriptional regulator, AraC family protein</fullName>
    </submittedName>
</protein>
<dbReference type="GO" id="GO:0043565">
    <property type="term" value="F:sequence-specific DNA binding"/>
    <property type="evidence" value="ECO:0007669"/>
    <property type="project" value="InterPro"/>
</dbReference>
<dbReference type="STRING" id="313628.LNTAR_08494"/>
<dbReference type="SUPFAM" id="SSF46689">
    <property type="entry name" value="Homeodomain-like"/>
    <property type="match status" value="2"/>
</dbReference>
<sequence length="284" mass="32389">MNVSYPLVSLPEIDRAGEYPLLNAGFDFTYTQQTYSLHFYEYDAHMKLAEEEFIIHHGDLTLEPPETIYSFAADEPGRHWCIHFYWAAYGDSFDVNCFHKLGTNKLVVLEQIKLISRLFNTALGPQDKIEASFRLQALLLSLARLSRPKSQSRSASNFHWTELIKLIDDNLNNYMTTSWLAGRLNITSVTLAKKFKKEFGCTVAQYILKKRIDAAKSMLTTSNMTISEVGELAGIDDPQYFNKQFRKMTGMSPSLYRDKNKSYLVHPSNDIAVLGGSWKGVESL</sequence>
<dbReference type="PROSITE" id="PS01124">
    <property type="entry name" value="HTH_ARAC_FAMILY_2"/>
    <property type="match status" value="1"/>
</dbReference>
<keyword evidence="1" id="KW-0805">Transcription regulation</keyword>
<keyword evidence="3" id="KW-0804">Transcription</keyword>
<dbReference type="SUPFAM" id="SSF51215">
    <property type="entry name" value="Regulatory protein AraC"/>
    <property type="match status" value="1"/>
</dbReference>
<evidence type="ECO:0000313" key="5">
    <source>
        <dbReference type="EMBL" id="EDM28594.1"/>
    </source>
</evidence>
<accession>A6DHU0</accession>
<keyword evidence="6" id="KW-1185">Reference proteome</keyword>
<feature type="domain" description="HTH araC/xylS-type" evidence="4">
    <location>
        <begin position="161"/>
        <end position="259"/>
    </location>
</feature>
<dbReference type="OrthoDB" id="9816011at2"/>
<dbReference type="EMBL" id="ABCK01000004">
    <property type="protein sequence ID" value="EDM28594.1"/>
    <property type="molecule type" value="Genomic_DNA"/>
</dbReference>
<evidence type="ECO:0000313" key="6">
    <source>
        <dbReference type="Proteomes" id="UP000004947"/>
    </source>
</evidence>
<name>A6DHU0_9BACT</name>
<dbReference type="InterPro" id="IPR037923">
    <property type="entry name" value="HTH-like"/>
</dbReference>
<dbReference type="Pfam" id="PF12833">
    <property type="entry name" value="HTH_18"/>
    <property type="match status" value="1"/>
</dbReference>
<gene>
    <name evidence="5" type="ORF">LNTAR_08494</name>
</gene>
<dbReference type="SMART" id="SM00342">
    <property type="entry name" value="HTH_ARAC"/>
    <property type="match status" value="1"/>
</dbReference>
<dbReference type="RefSeq" id="WP_007277475.1">
    <property type="nucleotide sequence ID" value="NZ_ABCK01000004.1"/>
</dbReference>
<dbReference type="PANTHER" id="PTHR43280:SF2">
    <property type="entry name" value="HTH-TYPE TRANSCRIPTIONAL REGULATOR EXSA"/>
    <property type="match status" value="1"/>
</dbReference>
<dbReference type="InterPro" id="IPR018062">
    <property type="entry name" value="HTH_AraC-typ_CS"/>
</dbReference>
<dbReference type="PANTHER" id="PTHR43280">
    <property type="entry name" value="ARAC-FAMILY TRANSCRIPTIONAL REGULATOR"/>
    <property type="match status" value="1"/>
</dbReference>
<dbReference type="AlphaFoldDB" id="A6DHU0"/>
<evidence type="ECO:0000256" key="2">
    <source>
        <dbReference type="ARBA" id="ARBA00023125"/>
    </source>
</evidence>
<organism evidence="5 6">
    <name type="scientific">Lentisphaera araneosa HTCC2155</name>
    <dbReference type="NCBI Taxonomy" id="313628"/>
    <lineage>
        <taxon>Bacteria</taxon>
        <taxon>Pseudomonadati</taxon>
        <taxon>Lentisphaerota</taxon>
        <taxon>Lentisphaeria</taxon>
        <taxon>Lentisphaerales</taxon>
        <taxon>Lentisphaeraceae</taxon>
        <taxon>Lentisphaera</taxon>
    </lineage>
</organism>